<feature type="region of interest" description="Disordered" evidence="1">
    <location>
        <begin position="1"/>
        <end position="122"/>
    </location>
</feature>
<protein>
    <submittedName>
        <fullName evidence="2">Uncharacterized protein</fullName>
    </submittedName>
</protein>
<feature type="compositionally biased region" description="Basic residues" evidence="1">
    <location>
        <begin position="99"/>
        <end position="117"/>
    </location>
</feature>
<evidence type="ECO:0000313" key="3">
    <source>
        <dbReference type="Proteomes" id="UP001221757"/>
    </source>
</evidence>
<proteinExistence type="predicted"/>
<organism evidence="2 3">
    <name type="scientific">Mycena rosella</name>
    <name type="common">Pink bonnet</name>
    <name type="synonym">Agaricus rosellus</name>
    <dbReference type="NCBI Taxonomy" id="1033263"/>
    <lineage>
        <taxon>Eukaryota</taxon>
        <taxon>Fungi</taxon>
        <taxon>Dikarya</taxon>
        <taxon>Basidiomycota</taxon>
        <taxon>Agaricomycotina</taxon>
        <taxon>Agaricomycetes</taxon>
        <taxon>Agaricomycetidae</taxon>
        <taxon>Agaricales</taxon>
        <taxon>Marasmiineae</taxon>
        <taxon>Mycenaceae</taxon>
        <taxon>Mycena</taxon>
    </lineage>
</organism>
<feature type="compositionally biased region" description="Basic residues" evidence="1">
    <location>
        <begin position="23"/>
        <end position="44"/>
    </location>
</feature>
<dbReference type="EMBL" id="JARKIE010000038">
    <property type="protein sequence ID" value="KAJ7695372.1"/>
    <property type="molecule type" value="Genomic_DNA"/>
</dbReference>
<comment type="caution">
    <text evidence="2">The sequence shown here is derived from an EMBL/GenBank/DDBJ whole genome shotgun (WGS) entry which is preliminary data.</text>
</comment>
<reference evidence="2" key="1">
    <citation type="submission" date="2023-03" db="EMBL/GenBank/DDBJ databases">
        <title>Massive genome expansion in bonnet fungi (Mycena s.s.) driven by repeated elements and novel gene families across ecological guilds.</title>
        <authorList>
            <consortium name="Lawrence Berkeley National Laboratory"/>
            <person name="Harder C.B."/>
            <person name="Miyauchi S."/>
            <person name="Viragh M."/>
            <person name="Kuo A."/>
            <person name="Thoen E."/>
            <person name="Andreopoulos B."/>
            <person name="Lu D."/>
            <person name="Skrede I."/>
            <person name="Drula E."/>
            <person name="Henrissat B."/>
            <person name="Morin E."/>
            <person name="Kohler A."/>
            <person name="Barry K."/>
            <person name="LaButti K."/>
            <person name="Morin E."/>
            <person name="Salamov A."/>
            <person name="Lipzen A."/>
            <person name="Mereny Z."/>
            <person name="Hegedus B."/>
            <person name="Baldrian P."/>
            <person name="Stursova M."/>
            <person name="Weitz H."/>
            <person name="Taylor A."/>
            <person name="Grigoriev I.V."/>
            <person name="Nagy L.G."/>
            <person name="Martin F."/>
            <person name="Kauserud H."/>
        </authorList>
    </citation>
    <scope>NUCLEOTIDE SEQUENCE</scope>
    <source>
        <strain evidence="2">CBHHK067</strain>
    </source>
</reference>
<keyword evidence="3" id="KW-1185">Reference proteome</keyword>
<gene>
    <name evidence="2" type="ORF">B0H17DRAFT_1055709</name>
</gene>
<evidence type="ECO:0000256" key="1">
    <source>
        <dbReference type="SAM" id="MobiDB-lite"/>
    </source>
</evidence>
<dbReference type="Proteomes" id="UP001221757">
    <property type="component" value="Unassembled WGS sequence"/>
</dbReference>
<sequence>MLVRRRPLPRRQRRERPPPAPRGRQRRRRRRDGRRQARRIHIPHLLHPPSLRPAPPCRLLHLPHLARRQRVPKPHDTAIRRPRARAPIQPRGRPERDGRRRRARVAPLAHRAHRARARERAARVDRRARRVVRREPHQHPLVLLVRLARVRVVLVHRRAPRVPDRRRRARAVRACVHVRVRARVPRVEVRRAGVERAVVVRLGEVAVEAEDGPVLVVLVVRARRGEDGWRERHAVHLLPAHLALERREPPHRRGVVHRAVEVVVPQRVRVHALVLGASRVRLCGSVRVRVCVSVCVCPRIRRDVHVHLHVHGRMQP</sequence>
<name>A0AAD7GMZ2_MYCRO</name>
<accession>A0AAD7GMZ2</accession>
<evidence type="ECO:0000313" key="2">
    <source>
        <dbReference type="EMBL" id="KAJ7695372.1"/>
    </source>
</evidence>
<feature type="compositionally biased region" description="Basic residues" evidence="1">
    <location>
        <begin position="1"/>
        <end position="14"/>
    </location>
</feature>
<dbReference type="AlphaFoldDB" id="A0AAD7GMZ2"/>